<reference evidence="1" key="1">
    <citation type="submission" date="2019-11" db="EMBL/GenBank/DDBJ databases">
        <authorList>
            <person name="Feng L."/>
        </authorList>
    </citation>
    <scope>NUCLEOTIDE SEQUENCE</scope>
    <source>
        <strain evidence="1">BgluceraseaLFYP119</strain>
    </source>
</reference>
<proteinExistence type="predicted"/>
<dbReference type="EMBL" id="CACRST010000010">
    <property type="protein sequence ID" value="VYS93468.1"/>
    <property type="molecule type" value="Genomic_DNA"/>
</dbReference>
<dbReference type="InterPro" id="IPR022476">
    <property type="entry name" value="Spore_YabP/YqfC"/>
</dbReference>
<organism evidence="1">
    <name type="scientific">Blautia glucerasea</name>
    <dbReference type="NCBI Taxonomy" id="536633"/>
    <lineage>
        <taxon>Bacteria</taxon>
        <taxon>Bacillati</taxon>
        <taxon>Bacillota</taxon>
        <taxon>Clostridia</taxon>
        <taxon>Lachnospirales</taxon>
        <taxon>Lachnospiraceae</taxon>
        <taxon>Blautia</taxon>
    </lineage>
</organism>
<dbReference type="Pfam" id="PF07873">
    <property type="entry name" value="YabP"/>
    <property type="match status" value="1"/>
</dbReference>
<dbReference type="RefSeq" id="WP_156353511.1">
    <property type="nucleotide sequence ID" value="NZ_CACRST010000010.1"/>
</dbReference>
<name>A0A6N2SLQ3_9FIRM</name>
<sequence length="94" mass="10861">MFFHKKRKQIKENLVTALEIPRDLACRETVLTLTGQSQAVIENYRSIIKLTREEIIVSTFSGKLSIIGKSLEIPWYTPEEMLIKGCIIQVKPER</sequence>
<dbReference type="AlphaFoldDB" id="A0A6N2SLQ3"/>
<accession>A0A6N2SLQ3</accession>
<gene>
    <name evidence="1" type="ORF">BGLFYP119_01169</name>
</gene>
<evidence type="ECO:0000313" key="1">
    <source>
        <dbReference type="EMBL" id="VYS93468.1"/>
    </source>
</evidence>
<protein>
    <submittedName>
        <fullName evidence="1">YabP family protein</fullName>
    </submittedName>
</protein>